<dbReference type="EMBL" id="JARGEI010000019">
    <property type="protein sequence ID" value="KAJ8714691.1"/>
    <property type="molecule type" value="Genomic_DNA"/>
</dbReference>
<gene>
    <name evidence="3" type="ORF">PYW07_002916</name>
</gene>
<name>A0AAD7YG73_MYTSE</name>
<keyword evidence="4" id="KW-1185">Reference proteome</keyword>
<feature type="signal peptide" evidence="2">
    <location>
        <begin position="1"/>
        <end position="23"/>
    </location>
</feature>
<feature type="region of interest" description="Disordered" evidence="1">
    <location>
        <begin position="68"/>
        <end position="91"/>
    </location>
</feature>
<proteinExistence type="predicted"/>
<evidence type="ECO:0000256" key="1">
    <source>
        <dbReference type="SAM" id="MobiDB-lite"/>
    </source>
</evidence>
<accession>A0AAD7YG73</accession>
<dbReference type="Proteomes" id="UP001231518">
    <property type="component" value="Chromosome 13"/>
</dbReference>
<dbReference type="AlphaFoldDB" id="A0AAD7YG73"/>
<feature type="chain" id="PRO_5042112690" description="Secreted protein" evidence="2">
    <location>
        <begin position="24"/>
        <end position="91"/>
    </location>
</feature>
<comment type="caution">
    <text evidence="3">The sequence shown here is derived from an EMBL/GenBank/DDBJ whole genome shotgun (WGS) entry which is preliminary data.</text>
</comment>
<sequence length="91" mass="10571">MSNARIFLLYACACALAVIAVYAAPALPARSDNKGSKMVQEETIVVRRLPNAYFYPFSLWPLPKYQVRDNDDPHESFPYRRSYTIKRQNER</sequence>
<evidence type="ECO:0000256" key="2">
    <source>
        <dbReference type="SAM" id="SignalP"/>
    </source>
</evidence>
<organism evidence="3 4">
    <name type="scientific">Mythimna separata</name>
    <name type="common">Oriental armyworm</name>
    <name type="synonym">Pseudaletia separata</name>
    <dbReference type="NCBI Taxonomy" id="271217"/>
    <lineage>
        <taxon>Eukaryota</taxon>
        <taxon>Metazoa</taxon>
        <taxon>Ecdysozoa</taxon>
        <taxon>Arthropoda</taxon>
        <taxon>Hexapoda</taxon>
        <taxon>Insecta</taxon>
        <taxon>Pterygota</taxon>
        <taxon>Neoptera</taxon>
        <taxon>Endopterygota</taxon>
        <taxon>Lepidoptera</taxon>
        <taxon>Glossata</taxon>
        <taxon>Ditrysia</taxon>
        <taxon>Noctuoidea</taxon>
        <taxon>Noctuidae</taxon>
        <taxon>Noctuinae</taxon>
        <taxon>Hadenini</taxon>
        <taxon>Mythimna</taxon>
    </lineage>
</organism>
<evidence type="ECO:0000313" key="4">
    <source>
        <dbReference type="Proteomes" id="UP001231518"/>
    </source>
</evidence>
<evidence type="ECO:0008006" key="5">
    <source>
        <dbReference type="Google" id="ProtNLM"/>
    </source>
</evidence>
<reference evidence="3" key="1">
    <citation type="submission" date="2023-03" db="EMBL/GenBank/DDBJ databases">
        <title>Chromosome-level genomes of two armyworms, Mythimna separata and Mythimna loreyi, provide insights into the biosynthesis and reception of sex pheromones.</title>
        <authorList>
            <person name="Zhao H."/>
        </authorList>
    </citation>
    <scope>NUCLEOTIDE SEQUENCE</scope>
    <source>
        <strain evidence="3">BeijingLab</strain>
        <tissue evidence="3">Pupa</tissue>
    </source>
</reference>
<keyword evidence="2" id="KW-0732">Signal</keyword>
<feature type="compositionally biased region" description="Basic and acidic residues" evidence="1">
    <location>
        <begin position="68"/>
        <end position="78"/>
    </location>
</feature>
<evidence type="ECO:0000313" key="3">
    <source>
        <dbReference type="EMBL" id="KAJ8714691.1"/>
    </source>
</evidence>
<protein>
    <recommendedName>
        <fullName evidence="5">Secreted protein</fullName>
    </recommendedName>
</protein>